<dbReference type="GO" id="GO:0004413">
    <property type="term" value="F:homoserine kinase activity"/>
    <property type="evidence" value="ECO:0007669"/>
    <property type="project" value="TreeGrafter"/>
</dbReference>
<evidence type="ECO:0000256" key="2">
    <source>
        <dbReference type="SAM" id="MobiDB-lite"/>
    </source>
</evidence>
<protein>
    <submittedName>
        <fullName evidence="4">Homoserine kinase</fullName>
    </submittedName>
</protein>
<dbReference type="SUPFAM" id="SSF56112">
    <property type="entry name" value="Protein kinase-like (PK-like)"/>
    <property type="match status" value="1"/>
</dbReference>
<feature type="region of interest" description="Disordered" evidence="2">
    <location>
        <begin position="1"/>
        <end position="24"/>
    </location>
</feature>
<evidence type="ECO:0000256" key="1">
    <source>
        <dbReference type="ARBA" id="ARBA00038240"/>
    </source>
</evidence>
<dbReference type="AlphaFoldDB" id="A0A2W5P8N6"/>
<dbReference type="InterPro" id="IPR011009">
    <property type="entry name" value="Kinase-like_dom_sf"/>
</dbReference>
<gene>
    <name evidence="4" type="ORF">DI544_08015</name>
</gene>
<comment type="similarity">
    <text evidence="1">Belongs to the pseudomonas-type ThrB family.</text>
</comment>
<dbReference type="Proteomes" id="UP000249229">
    <property type="component" value="Unassembled WGS sequence"/>
</dbReference>
<evidence type="ECO:0000313" key="5">
    <source>
        <dbReference type="Proteomes" id="UP000249229"/>
    </source>
</evidence>
<dbReference type="Gene3D" id="3.90.1200.10">
    <property type="match status" value="1"/>
</dbReference>
<reference evidence="4 5" key="1">
    <citation type="submission" date="2017-08" db="EMBL/GenBank/DDBJ databases">
        <title>Infants hospitalized years apart are colonized by the same room-sourced microbial strains.</title>
        <authorList>
            <person name="Brooks B."/>
            <person name="Olm M.R."/>
            <person name="Firek B.A."/>
            <person name="Baker R."/>
            <person name="Thomas B.C."/>
            <person name="Morowitz M.J."/>
            <person name="Banfield J.F."/>
        </authorList>
    </citation>
    <scope>NUCLEOTIDE SEQUENCE [LARGE SCALE GENOMIC DNA]</scope>
    <source>
        <strain evidence="4">S2_005_001_R1_22</strain>
    </source>
</reference>
<dbReference type="PANTHER" id="PTHR21064:SF6">
    <property type="entry name" value="AMINOGLYCOSIDE PHOSPHOTRANSFERASE DOMAIN-CONTAINING PROTEIN"/>
    <property type="match status" value="1"/>
</dbReference>
<organism evidence="4 5">
    <name type="scientific">Sphingomonas taxi</name>
    <dbReference type="NCBI Taxonomy" id="1549858"/>
    <lineage>
        <taxon>Bacteria</taxon>
        <taxon>Pseudomonadati</taxon>
        <taxon>Pseudomonadota</taxon>
        <taxon>Alphaproteobacteria</taxon>
        <taxon>Sphingomonadales</taxon>
        <taxon>Sphingomonadaceae</taxon>
        <taxon>Sphingomonas</taxon>
    </lineage>
</organism>
<proteinExistence type="inferred from homology"/>
<evidence type="ECO:0000313" key="4">
    <source>
        <dbReference type="EMBL" id="PZQ60868.1"/>
    </source>
</evidence>
<keyword evidence="4" id="KW-0808">Transferase</keyword>
<sequence length="361" mass="40599">MTTWSRSARHCRSDGPMRRRSSRPGTRWWTVSMVDKLFRTAALDALHHFGIEADGLDLVHISENVTFRVRPRHGGRAIGLRLHRPGYQNLETLRSERTWTRALEAAGIAVPSPVTTPNGHDHVEVTVGDTGERRWVSLFGWLPGELLRDIIASTPDGDGMTAHFHRLGALIGTTHNQAVRWQPPAGFVRPRLDADGLMGERPHWGAFWTYHGLSPAEARLLADMRVTLYAALRDYACSPGCFSMIHADLHPGNVLVDADAFAMIDFDDSAFGWHVFDIAVALLSYQASPDYPRLRDACIAGYRTVRPIADADLRYLPLFLLARGMLQLGWFQERPELPEPVEIRYLAQWVCHQAASFRPPD</sequence>
<dbReference type="Pfam" id="PF01636">
    <property type="entry name" value="APH"/>
    <property type="match status" value="1"/>
</dbReference>
<accession>A0A2W5P8N6</accession>
<dbReference type="InterPro" id="IPR050249">
    <property type="entry name" value="Pseudomonas-type_ThrB"/>
</dbReference>
<name>A0A2W5P8N6_9SPHN</name>
<feature type="domain" description="Aminoglycoside phosphotransferase" evidence="3">
    <location>
        <begin position="63"/>
        <end position="307"/>
    </location>
</feature>
<dbReference type="GO" id="GO:0009088">
    <property type="term" value="P:threonine biosynthetic process"/>
    <property type="evidence" value="ECO:0007669"/>
    <property type="project" value="TreeGrafter"/>
</dbReference>
<keyword evidence="4" id="KW-0418">Kinase</keyword>
<dbReference type="PANTHER" id="PTHR21064">
    <property type="entry name" value="AMINOGLYCOSIDE PHOSPHOTRANSFERASE DOMAIN-CONTAINING PROTEIN-RELATED"/>
    <property type="match status" value="1"/>
</dbReference>
<dbReference type="EMBL" id="QFQI01000004">
    <property type="protein sequence ID" value="PZQ60868.1"/>
    <property type="molecule type" value="Genomic_DNA"/>
</dbReference>
<comment type="caution">
    <text evidence="4">The sequence shown here is derived from an EMBL/GenBank/DDBJ whole genome shotgun (WGS) entry which is preliminary data.</text>
</comment>
<evidence type="ECO:0000259" key="3">
    <source>
        <dbReference type="Pfam" id="PF01636"/>
    </source>
</evidence>
<dbReference type="InterPro" id="IPR002575">
    <property type="entry name" value="Aminoglycoside_PTrfase"/>
</dbReference>